<dbReference type="GO" id="GO:0022857">
    <property type="term" value="F:transmembrane transporter activity"/>
    <property type="evidence" value="ECO:0007669"/>
    <property type="project" value="InterPro"/>
</dbReference>
<accession>A0A4P7D7N1</accession>
<dbReference type="InterPro" id="IPR020846">
    <property type="entry name" value="MFS_dom"/>
</dbReference>
<dbReference type="Pfam" id="PF07690">
    <property type="entry name" value="MFS_1"/>
    <property type="match status" value="1"/>
</dbReference>
<feature type="transmembrane region" description="Helical" evidence="6">
    <location>
        <begin position="73"/>
        <end position="93"/>
    </location>
</feature>
<dbReference type="CDD" id="cd17319">
    <property type="entry name" value="MFS_ExuT_GudP_like"/>
    <property type="match status" value="1"/>
</dbReference>
<evidence type="ECO:0000313" key="9">
    <source>
        <dbReference type="Proteomes" id="UP000295727"/>
    </source>
</evidence>
<keyword evidence="4 6" id="KW-1133">Transmembrane helix</keyword>
<evidence type="ECO:0000256" key="1">
    <source>
        <dbReference type="ARBA" id="ARBA00004141"/>
    </source>
</evidence>
<dbReference type="GO" id="GO:0005886">
    <property type="term" value="C:plasma membrane"/>
    <property type="evidence" value="ECO:0007669"/>
    <property type="project" value="TreeGrafter"/>
</dbReference>
<evidence type="ECO:0000313" key="8">
    <source>
        <dbReference type="EMBL" id="QBR02662.1"/>
    </source>
</evidence>
<dbReference type="OrthoDB" id="9025356at2"/>
<sequence>MASTDGAARPPGMQSGAHPYASLDAPDIDTLYAKLTRRIIPLILVCYFFGYLDRVNVGFAKLQMVNDLQLSEASYGVGAGLFFIGYLLLQIPAGGLVKRIGVKKCIAGSMLAWGLVSIATLATRDQTSFYALRFLLGVTEASFFPAVIAYFSVWFPSRRLSKVMALLFLAMPLGVVIGGPLSGWIMDAAHGGLGLRGWQWMFLIEGLPAVLLGFYLLATVTERIDDAHWLSDAEKRMVHAEMATEAEGKRAHLGAALREPTLWLLFFTSFLYNVGNYGLIFWMPTMIKALGTLSNFAIGLISAVPYLVASIAMVANAQHSVRTGERRWHTAAPVIVGGVALLASVGMRAHPVLAVACLTVGVAGIMSTLAMFWSLPSRILAGDAAASGAGLVNIGAAVAGFVGPSIMGYLKGLTGSTEVGVALLALALFSAAALILAIPRRFMGRA</sequence>
<feature type="transmembrane region" description="Helical" evidence="6">
    <location>
        <begin position="129"/>
        <end position="151"/>
    </location>
</feature>
<feature type="transmembrane region" description="Helical" evidence="6">
    <location>
        <begin position="328"/>
        <end position="347"/>
    </location>
</feature>
<dbReference type="FunFam" id="1.20.1250.20:FF:000018">
    <property type="entry name" value="MFS transporter permease"/>
    <property type="match status" value="1"/>
</dbReference>
<feature type="transmembrane region" description="Helical" evidence="6">
    <location>
        <begin position="35"/>
        <end position="53"/>
    </location>
</feature>
<dbReference type="PANTHER" id="PTHR43791">
    <property type="entry name" value="PERMEASE-RELATED"/>
    <property type="match status" value="1"/>
</dbReference>
<dbReference type="KEGG" id="ppai:E1956_36185"/>
<name>A0A4P7D7N1_9BURK</name>
<feature type="transmembrane region" description="Helical" evidence="6">
    <location>
        <begin position="296"/>
        <end position="316"/>
    </location>
</feature>
<evidence type="ECO:0000256" key="4">
    <source>
        <dbReference type="ARBA" id="ARBA00022989"/>
    </source>
</evidence>
<dbReference type="SUPFAM" id="SSF103473">
    <property type="entry name" value="MFS general substrate transporter"/>
    <property type="match status" value="1"/>
</dbReference>
<feature type="transmembrane region" description="Helical" evidence="6">
    <location>
        <begin position="353"/>
        <end position="373"/>
    </location>
</feature>
<evidence type="ECO:0000256" key="2">
    <source>
        <dbReference type="ARBA" id="ARBA00022448"/>
    </source>
</evidence>
<organism evidence="8 9">
    <name type="scientific">Paraburkholderia pallida</name>
    <dbReference type="NCBI Taxonomy" id="2547399"/>
    <lineage>
        <taxon>Bacteria</taxon>
        <taxon>Pseudomonadati</taxon>
        <taxon>Pseudomonadota</taxon>
        <taxon>Betaproteobacteria</taxon>
        <taxon>Burkholderiales</taxon>
        <taxon>Burkholderiaceae</taxon>
        <taxon>Paraburkholderia</taxon>
    </lineage>
</organism>
<gene>
    <name evidence="8" type="ORF">E1956_36185</name>
</gene>
<dbReference type="Proteomes" id="UP000295727">
    <property type="component" value="Chromosome 4"/>
</dbReference>
<keyword evidence="2" id="KW-0813">Transport</keyword>
<proteinExistence type="predicted"/>
<keyword evidence="3 6" id="KW-0812">Transmembrane</keyword>
<evidence type="ECO:0000256" key="6">
    <source>
        <dbReference type="SAM" id="Phobius"/>
    </source>
</evidence>
<feature type="domain" description="Major facilitator superfamily (MFS) profile" evidence="7">
    <location>
        <begin position="39"/>
        <end position="442"/>
    </location>
</feature>
<evidence type="ECO:0000256" key="5">
    <source>
        <dbReference type="ARBA" id="ARBA00023136"/>
    </source>
</evidence>
<feature type="transmembrane region" description="Helical" evidence="6">
    <location>
        <begin position="198"/>
        <end position="218"/>
    </location>
</feature>
<dbReference type="RefSeq" id="WP_134758182.1">
    <property type="nucleotide sequence ID" value="NZ_CP038151.1"/>
</dbReference>
<dbReference type="InterPro" id="IPR036259">
    <property type="entry name" value="MFS_trans_sf"/>
</dbReference>
<protein>
    <submittedName>
        <fullName evidence="8">MFS transporter</fullName>
    </submittedName>
</protein>
<keyword evidence="5 6" id="KW-0472">Membrane</keyword>
<dbReference type="InterPro" id="IPR011701">
    <property type="entry name" value="MFS"/>
</dbReference>
<comment type="subcellular location">
    <subcellularLocation>
        <location evidence="1">Membrane</location>
        <topology evidence="1">Multi-pass membrane protein</topology>
    </subcellularLocation>
</comment>
<feature type="transmembrane region" description="Helical" evidence="6">
    <location>
        <begin position="385"/>
        <end position="407"/>
    </location>
</feature>
<evidence type="ECO:0000256" key="3">
    <source>
        <dbReference type="ARBA" id="ARBA00022692"/>
    </source>
</evidence>
<dbReference type="EMBL" id="CP038151">
    <property type="protein sequence ID" value="QBR02662.1"/>
    <property type="molecule type" value="Genomic_DNA"/>
</dbReference>
<feature type="transmembrane region" description="Helical" evidence="6">
    <location>
        <begin position="163"/>
        <end position="186"/>
    </location>
</feature>
<keyword evidence="9" id="KW-1185">Reference proteome</keyword>
<dbReference type="Gene3D" id="1.20.1250.20">
    <property type="entry name" value="MFS general substrate transporter like domains"/>
    <property type="match status" value="2"/>
</dbReference>
<feature type="transmembrane region" description="Helical" evidence="6">
    <location>
        <begin position="262"/>
        <end position="284"/>
    </location>
</feature>
<feature type="transmembrane region" description="Helical" evidence="6">
    <location>
        <begin position="105"/>
        <end position="123"/>
    </location>
</feature>
<reference evidence="8 9" key="1">
    <citation type="submission" date="2019-03" db="EMBL/GenBank/DDBJ databases">
        <title>Paraburkholderia sp. 7MH5, isolated from subtropical forest soil.</title>
        <authorList>
            <person name="Gao Z.-H."/>
            <person name="Qiu L.-H."/>
        </authorList>
    </citation>
    <scope>NUCLEOTIDE SEQUENCE [LARGE SCALE GENOMIC DNA]</scope>
    <source>
        <strain evidence="8 9">7MH5</strain>
    </source>
</reference>
<dbReference type="PANTHER" id="PTHR43791:SF100">
    <property type="entry name" value="SUGAR TRANSPORTER"/>
    <property type="match status" value="1"/>
</dbReference>
<evidence type="ECO:0000259" key="7">
    <source>
        <dbReference type="PROSITE" id="PS50850"/>
    </source>
</evidence>
<dbReference type="PROSITE" id="PS50850">
    <property type="entry name" value="MFS"/>
    <property type="match status" value="1"/>
</dbReference>
<dbReference type="AlphaFoldDB" id="A0A4P7D7N1"/>
<feature type="transmembrane region" description="Helical" evidence="6">
    <location>
        <begin position="419"/>
        <end position="438"/>
    </location>
</feature>